<comment type="subcellular location">
    <subcellularLocation>
        <location evidence="1">Membrane</location>
        <topology evidence="1">Multi-pass membrane protein</topology>
    </subcellularLocation>
</comment>
<evidence type="ECO:0000256" key="2">
    <source>
        <dbReference type="ARBA" id="ARBA00010199"/>
    </source>
</evidence>
<keyword evidence="5 6" id="KW-0472">Membrane</keyword>
<dbReference type="InterPro" id="IPR002528">
    <property type="entry name" value="MATE_fam"/>
</dbReference>
<dbReference type="EMBL" id="JBBWWQ010000021">
    <property type="protein sequence ID" value="KAK8914534.1"/>
    <property type="molecule type" value="Genomic_DNA"/>
</dbReference>
<evidence type="ECO:0000313" key="7">
    <source>
        <dbReference type="EMBL" id="KAK8914534.1"/>
    </source>
</evidence>
<dbReference type="Proteomes" id="UP001418222">
    <property type="component" value="Unassembled WGS sequence"/>
</dbReference>
<dbReference type="Pfam" id="PF01554">
    <property type="entry name" value="MatE"/>
    <property type="match status" value="2"/>
</dbReference>
<evidence type="ECO:0000313" key="8">
    <source>
        <dbReference type="Proteomes" id="UP001418222"/>
    </source>
</evidence>
<feature type="transmembrane region" description="Helical" evidence="6">
    <location>
        <begin position="185"/>
        <end position="208"/>
    </location>
</feature>
<dbReference type="GO" id="GO:0015297">
    <property type="term" value="F:antiporter activity"/>
    <property type="evidence" value="ECO:0007669"/>
    <property type="project" value="InterPro"/>
</dbReference>
<proteinExistence type="inferred from homology"/>
<feature type="transmembrane region" description="Helical" evidence="6">
    <location>
        <begin position="261"/>
        <end position="279"/>
    </location>
</feature>
<protein>
    <recommendedName>
        <fullName evidence="6">Protein DETOXIFICATION</fullName>
    </recommendedName>
    <alternativeName>
        <fullName evidence="6">Multidrug and toxic compound extrusion protein</fullName>
    </alternativeName>
</protein>
<feature type="transmembrane region" description="Helical" evidence="6">
    <location>
        <begin position="118"/>
        <end position="136"/>
    </location>
</feature>
<sequence>MEKQALDSPFIAGFVEREYGNEEGWGRRTRREVLGEVKRQLWLAGPLVAANLLQKIIQVISVMFVGHLGELALAGASMGTSFAGVTGFSLLLGMGSALETLCGQSFGAQQHNALGRHLQSAVLVLTLVSIPVAIFWSYTSQILVALGQDPEISMEAGSYARWLIPALFAYGLLQCQARFLQTQNIVFPLLFASGVTTLLHFLICWLLVFKSSLGNKGAALANSISYWINVLLLSLFIKWSPSCKKTWNGFSKEILSGTLDFVKLAIPSASMICVEYWSFELLVLLSGLLPNPKLETSVLSISFNTTSLIFMIPYGLGAAISTRVSNELGAGRAQAARLAVCVVVLLAIFESLIVGMILILVRNVWGYAYSNEDEVVKYVAIMLPILALSNVFDGIQSVLSGIARGCGLQKICAFANLGAYYVVGIPSAILFAFVFHIGGKGLWMGIICGLIVQVLLLLAITFWIDWNKQAIKARDRVFGSAIPVDSQHDSALH</sequence>
<evidence type="ECO:0000256" key="1">
    <source>
        <dbReference type="ARBA" id="ARBA00004141"/>
    </source>
</evidence>
<gene>
    <name evidence="7" type="primary">DTXL1</name>
    <name evidence="7" type="ORF">KSP39_PZI024062</name>
</gene>
<feature type="transmembrane region" description="Helical" evidence="6">
    <location>
        <begin position="381"/>
        <end position="399"/>
    </location>
</feature>
<evidence type="ECO:0000256" key="5">
    <source>
        <dbReference type="ARBA" id="ARBA00023136"/>
    </source>
</evidence>
<feature type="transmembrane region" description="Helical" evidence="6">
    <location>
        <begin position="71"/>
        <end position="98"/>
    </location>
</feature>
<feature type="transmembrane region" description="Helical" evidence="6">
    <location>
        <begin position="411"/>
        <end position="435"/>
    </location>
</feature>
<feature type="transmembrane region" description="Helical" evidence="6">
    <location>
        <begin position="338"/>
        <end position="361"/>
    </location>
</feature>
<dbReference type="CDD" id="cd13132">
    <property type="entry name" value="MATE_eukaryotic"/>
    <property type="match status" value="1"/>
</dbReference>
<dbReference type="PANTHER" id="PTHR11206">
    <property type="entry name" value="MULTIDRUG RESISTANCE PROTEIN"/>
    <property type="match status" value="1"/>
</dbReference>
<dbReference type="NCBIfam" id="TIGR00797">
    <property type="entry name" value="matE"/>
    <property type="match status" value="1"/>
</dbReference>
<keyword evidence="8" id="KW-1185">Reference proteome</keyword>
<evidence type="ECO:0000256" key="6">
    <source>
        <dbReference type="RuleBase" id="RU004914"/>
    </source>
</evidence>
<dbReference type="AlphaFoldDB" id="A0AAP0AU55"/>
<dbReference type="InterPro" id="IPR045069">
    <property type="entry name" value="MATE_euk"/>
</dbReference>
<comment type="caution">
    <text evidence="7">The sequence shown here is derived from an EMBL/GenBank/DDBJ whole genome shotgun (WGS) entry which is preliminary data.</text>
</comment>
<accession>A0AAP0AU55</accession>
<dbReference type="GO" id="GO:0042910">
    <property type="term" value="F:xenobiotic transmembrane transporter activity"/>
    <property type="evidence" value="ECO:0007669"/>
    <property type="project" value="InterPro"/>
</dbReference>
<dbReference type="GO" id="GO:1990961">
    <property type="term" value="P:xenobiotic detoxification by transmembrane export across the plasma membrane"/>
    <property type="evidence" value="ECO:0007669"/>
    <property type="project" value="InterPro"/>
</dbReference>
<keyword evidence="3 6" id="KW-0812">Transmembrane</keyword>
<feature type="transmembrane region" description="Helical" evidence="6">
    <location>
        <begin position="220"/>
        <end position="240"/>
    </location>
</feature>
<dbReference type="GO" id="GO:0016020">
    <property type="term" value="C:membrane"/>
    <property type="evidence" value="ECO:0007669"/>
    <property type="project" value="UniProtKB-SubCell"/>
</dbReference>
<feature type="transmembrane region" description="Helical" evidence="6">
    <location>
        <begin position="156"/>
        <end position="173"/>
    </location>
</feature>
<reference evidence="7 8" key="1">
    <citation type="journal article" date="2022" name="Nat. Plants">
        <title>Genomes of leafy and leafless Platanthera orchids illuminate the evolution of mycoheterotrophy.</title>
        <authorList>
            <person name="Li M.H."/>
            <person name="Liu K.W."/>
            <person name="Li Z."/>
            <person name="Lu H.C."/>
            <person name="Ye Q.L."/>
            <person name="Zhang D."/>
            <person name="Wang J.Y."/>
            <person name="Li Y.F."/>
            <person name="Zhong Z.M."/>
            <person name="Liu X."/>
            <person name="Yu X."/>
            <person name="Liu D.K."/>
            <person name="Tu X.D."/>
            <person name="Liu B."/>
            <person name="Hao Y."/>
            <person name="Liao X.Y."/>
            <person name="Jiang Y.T."/>
            <person name="Sun W.H."/>
            <person name="Chen J."/>
            <person name="Chen Y.Q."/>
            <person name="Ai Y."/>
            <person name="Zhai J.W."/>
            <person name="Wu S.S."/>
            <person name="Zhou Z."/>
            <person name="Hsiao Y.Y."/>
            <person name="Wu W.L."/>
            <person name="Chen Y.Y."/>
            <person name="Lin Y.F."/>
            <person name="Hsu J.L."/>
            <person name="Li C.Y."/>
            <person name="Wang Z.W."/>
            <person name="Zhao X."/>
            <person name="Zhong W.Y."/>
            <person name="Ma X.K."/>
            <person name="Ma L."/>
            <person name="Huang J."/>
            <person name="Chen G.Z."/>
            <person name="Huang M.Z."/>
            <person name="Huang L."/>
            <person name="Peng D.H."/>
            <person name="Luo Y.B."/>
            <person name="Zou S.Q."/>
            <person name="Chen S.P."/>
            <person name="Lan S."/>
            <person name="Tsai W.C."/>
            <person name="Van de Peer Y."/>
            <person name="Liu Z.J."/>
        </authorList>
    </citation>
    <scope>NUCLEOTIDE SEQUENCE [LARGE SCALE GENOMIC DNA]</scope>
    <source>
        <strain evidence="7">Lor287</strain>
    </source>
</reference>
<evidence type="ECO:0000256" key="3">
    <source>
        <dbReference type="ARBA" id="ARBA00022692"/>
    </source>
</evidence>
<name>A0AAP0AU55_9ASPA</name>
<organism evidence="7 8">
    <name type="scientific">Platanthera zijinensis</name>
    <dbReference type="NCBI Taxonomy" id="2320716"/>
    <lineage>
        <taxon>Eukaryota</taxon>
        <taxon>Viridiplantae</taxon>
        <taxon>Streptophyta</taxon>
        <taxon>Embryophyta</taxon>
        <taxon>Tracheophyta</taxon>
        <taxon>Spermatophyta</taxon>
        <taxon>Magnoliopsida</taxon>
        <taxon>Liliopsida</taxon>
        <taxon>Asparagales</taxon>
        <taxon>Orchidaceae</taxon>
        <taxon>Orchidoideae</taxon>
        <taxon>Orchideae</taxon>
        <taxon>Orchidinae</taxon>
        <taxon>Platanthera</taxon>
    </lineage>
</organism>
<comment type="similarity">
    <text evidence="2 6">Belongs to the multi antimicrobial extrusion (MATE) (TC 2.A.66.1) family.</text>
</comment>
<feature type="transmembrane region" description="Helical" evidence="6">
    <location>
        <begin position="299"/>
        <end position="317"/>
    </location>
</feature>
<keyword evidence="4 6" id="KW-1133">Transmembrane helix</keyword>
<evidence type="ECO:0000256" key="4">
    <source>
        <dbReference type="ARBA" id="ARBA00022989"/>
    </source>
</evidence>
<feature type="transmembrane region" description="Helical" evidence="6">
    <location>
        <begin position="441"/>
        <end position="464"/>
    </location>
</feature>